<feature type="domain" description="C-type lectin" evidence="2">
    <location>
        <begin position="43"/>
        <end position="166"/>
    </location>
</feature>
<evidence type="ECO:0000256" key="1">
    <source>
        <dbReference type="SAM" id="SignalP"/>
    </source>
</evidence>
<dbReference type="SUPFAM" id="SSF56436">
    <property type="entry name" value="C-type lectin-like"/>
    <property type="match status" value="1"/>
</dbReference>
<evidence type="ECO:0000313" key="3">
    <source>
        <dbReference type="EMBL" id="CAB3386910.1"/>
    </source>
</evidence>
<keyword evidence="1" id="KW-0732">Signal</keyword>
<dbReference type="InterPro" id="IPR016186">
    <property type="entry name" value="C-type_lectin-like/link_sf"/>
</dbReference>
<gene>
    <name evidence="3" type="ORF">CLODIP_2_CD02931</name>
</gene>
<dbReference type="EMBL" id="CADEPI010000518">
    <property type="protein sequence ID" value="CAB3386910.1"/>
    <property type="molecule type" value="Genomic_DNA"/>
</dbReference>
<evidence type="ECO:0000313" key="4">
    <source>
        <dbReference type="Proteomes" id="UP000494165"/>
    </source>
</evidence>
<reference evidence="3 4" key="1">
    <citation type="submission" date="2020-04" db="EMBL/GenBank/DDBJ databases">
        <authorList>
            <person name="Alioto T."/>
            <person name="Alioto T."/>
            <person name="Gomez Garrido J."/>
        </authorList>
    </citation>
    <scope>NUCLEOTIDE SEQUENCE [LARGE SCALE GENOMIC DNA]</scope>
</reference>
<dbReference type="OrthoDB" id="7700417at2759"/>
<organism evidence="3 4">
    <name type="scientific">Cloeon dipterum</name>
    <dbReference type="NCBI Taxonomy" id="197152"/>
    <lineage>
        <taxon>Eukaryota</taxon>
        <taxon>Metazoa</taxon>
        <taxon>Ecdysozoa</taxon>
        <taxon>Arthropoda</taxon>
        <taxon>Hexapoda</taxon>
        <taxon>Insecta</taxon>
        <taxon>Pterygota</taxon>
        <taxon>Palaeoptera</taxon>
        <taxon>Ephemeroptera</taxon>
        <taxon>Pisciforma</taxon>
        <taxon>Baetidae</taxon>
        <taxon>Cloeon</taxon>
    </lineage>
</organism>
<dbReference type="SMART" id="SM00034">
    <property type="entry name" value="CLECT"/>
    <property type="match status" value="1"/>
</dbReference>
<dbReference type="PROSITE" id="PS50041">
    <property type="entry name" value="C_TYPE_LECTIN_2"/>
    <property type="match status" value="1"/>
</dbReference>
<accession>A0A8S1DSR5</accession>
<feature type="signal peptide" evidence="1">
    <location>
        <begin position="1"/>
        <end position="20"/>
    </location>
</feature>
<dbReference type="InterPro" id="IPR050111">
    <property type="entry name" value="C-type_lectin/snaclec_domain"/>
</dbReference>
<dbReference type="PANTHER" id="PTHR22803">
    <property type="entry name" value="MANNOSE, PHOSPHOLIPASE, LECTIN RECEPTOR RELATED"/>
    <property type="match status" value="1"/>
</dbReference>
<dbReference type="AlphaFoldDB" id="A0A8S1DSR5"/>
<dbReference type="CDD" id="cd00037">
    <property type="entry name" value="CLECT"/>
    <property type="match status" value="1"/>
</dbReference>
<dbReference type="InterPro" id="IPR016187">
    <property type="entry name" value="CTDL_fold"/>
</dbReference>
<feature type="chain" id="PRO_5035818161" description="C-type lectin domain-containing protein" evidence="1">
    <location>
        <begin position="21"/>
        <end position="171"/>
    </location>
</feature>
<name>A0A8S1DSR5_9INSE</name>
<dbReference type="Gene3D" id="3.10.100.10">
    <property type="entry name" value="Mannose-Binding Protein A, subunit A"/>
    <property type="match status" value="1"/>
</dbReference>
<dbReference type="InterPro" id="IPR001304">
    <property type="entry name" value="C-type_lectin-like"/>
</dbReference>
<dbReference type="Proteomes" id="UP000494165">
    <property type="component" value="Unassembled WGS sequence"/>
</dbReference>
<sequence length="171" mass="19050">MMHSSSLYFFLLVGISAVLAAPAEETSAKPKCPPSSIATHLLSNSKKYFFHEKWLDFDDAKSFCKTHHGRVPILDTRADLDVVRAKAKDIAGVAWWVDASDVGREPGQFKWANGQELPLNSSLWFKQEDQPNSFGPGKKTCVVFSTWFGRSLWDENCGDAKYVVCQANDGC</sequence>
<protein>
    <recommendedName>
        <fullName evidence="2">C-type lectin domain-containing protein</fullName>
    </recommendedName>
</protein>
<comment type="caution">
    <text evidence="3">The sequence shown here is derived from an EMBL/GenBank/DDBJ whole genome shotgun (WGS) entry which is preliminary data.</text>
</comment>
<evidence type="ECO:0000259" key="2">
    <source>
        <dbReference type="PROSITE" id="PS50041"/>
    </source>
</evidence>
<keyword evidence="4" id="KW-1185">Reference proteome</keyword>
<proteinExistence type="predicted"/>
<dbReference type="Pfam" id="PF00059">
    <property type="entry name" value="Lectin_C"/>
    <property type="match status" value="1"/>
</dbReference>